<dbReference type="InterPro" id="IPR036390">
    <property type="entry name" value="WH_DNA-bd_sf"/>
</dbReference>
<dbReference type="EMBL" id="LR215973">
    <property type="protein sequence ID" value="VFB01019.1"/>
    <property type="molecule type" value="Genomic_DNA"/>
</dbReference>
<dbReference type="Pfam" id="PF01047">
    <property type="entry name" value="MarR"/>
    <property type="match status" value="1"/>
</dbReference>
<dbReference type="PANTHER" id="PTHR39515">
    <property type="entry name" value="CONSERVED PROTEIN"/>
    <property type="match status" value="1"/>
</dbReference>
<name>A0A4U8WGE3_9NOCA</name>
<sequence>MQQSGSVSAEDIVVDLVVSAARLTRLAGVISGDALPPHAELRALSVLDEHGELRVSEFARIDRCSQPAATALIGKLVADGYATRHKDPDDARAVVVTLTPAGRNRLTESRRAFGSALAARLPGYGTDRLNRLEAELTALLDALEATEAHRTN</sequence>
<dbReference type="AlphaFoldDB" id="A0A4U8WGE3"/>
<reference evidence="2 3" key="1">
    <citation type="submission" date="2019-02" db="EMBL/GenBank/DDBJ databases">
        <authorList>
            <consortium name="Pathogen Informatics"/>
        </authorList>
    </citation>
    <scope>NUCLEOTIDE SEQUENCE [LARGE SCALE GENOMIC DNA]</scope>
    <source>
        <strain evidence="2 3">3012STDY6756504</strain>
    </source>
</reference>
<gene>
    <name evidence="2" type="ORF">NCTC10797_04829</name>
</gene>
<protein>
    <submittedName>
        <fullName evidence="2">Homoprotocatechuate degradation operon regulator, HpaR</fullName>
    </submittedName>
</protein>
<dbReference type="GO" id="GO:0003700">
    <property type="term" value="F:DNA-binding transcription factor activity"/>
    <property type="evidence" value="ECO:0007669"/>
    <property type="project" value="InterPro"/>
</dbReference>
<dbReference type="SUPFAM" id="SSF46785">
    <property type="entry name" value="Winged helix' DNA-binding domain"/>
    <property type="match status" value="1"/>
</dbReference>
<dbReference type="Gene3D" id="1.10.10.10">
    <property type="entry name" value="Winged helix-like DNA-binding domain superfamily/Winged helix DNA-binding domain"/>
    <property type="match status" value="1"/>
</dbReference>
<evidence type="ECO:0000313" key="3">
    <source>
        <dbReference type="Proteomes" id="UP000290439"/>
    </source>
</evidence>
<dbReference type="InterPro" id="IPR052526">
    <property type="entry name" value="HTH-type_Bedaq_tolerance"/>
</dbReference>
<dbReference type="InterPro" id="IPR036388">
    <property type="entry name" value="WH-like_DNA-bd_sf"/>
</dbReference>
<dbReference type="InterPro" id="IPR000835">
    <property type="entry name" value="HTH_MarR-typ"/>
</dbReference>
<dbReference type="PANTHER" id="PTHR39515:SF2">
    <property type="entry name" value="HTH-TYPE TRANSCRIPTIONAL REGULATOR RV0880"/>
    <property type="match status" value="1"/>
</dbReference>
<feature type="domain" description="HTH marR-type" evidence="1">
    <location>
        <begin position="9"/>
        <end position="145"/>
    </location>
</feature>
<dbReference type="RefSeq" id="WP_130918693.1">
    <property type="nucleotide sequence ID" value="NZ_LR215973.1"/>
</dbReference>
<evidence type="ECO:0000313" key="2">
    <source>
        <dbReference type="EMBL" id="VFB01019.1"/>
    </source>
</evidence>
<accession>A0A4U8WGE3</accession>
<evidence type="ECO:0000259" key="1">
    <source>
        <dbReference type="PROSITE" id="PS50995"/>
    </source>
</evidence>
<dbReference type="SMART" id="SM00347">
    <property type="entry name" value="HTH_MARR"/>
    <property type="match status" value="1"/>
</dbReference>
<proteinExistence type="predicted"/>
<organism evidence="2 3">
    <name type="scientific">Nocardia cyriacigeorgica</name>
    <dbReference type="NCBI Taxonomy" id="135487"/>
    <lineage>
        <taxon>Bacteria</taxon>
        <taxon>Bacillati</taxon>
        <taxon>Actinomycetota</taxon>
        <taxon>Actinomycetes</taxon>
        <taxon>Mycobacteriales</taxon>
        <taxon>Nocardiaceae</taxon>
        <taxon>Nocardia</taxon>
    </lineage>
</organism>
<dbReference type="PROSITE" id="PS50995">
    <property type="entry name" value="HTH_MARR_2"/>
    <property type="match status" value="1"/>
</dbReference>
<dbReference type="Proteomes" id="UP000290439">
    <property type="component" value="Chromosome"/>
</dbReference>